<evidence type="ECO:0000256" key="1">
    <source>
        <dbReference type="ARBA" id="ARBA00001974"/>
    </source>
</evidence>
<sequence length="77" mass="8793">MTQNNELSKVTKPEDVVLWLWRAHNNVNKRLAGETSEDPKFPKQQFPRPSCAPIASHQMASMTNKNIGLPCQILLRH</sequence>
<dbReference type="PANTHER" id="PTHR22897">
    <property type="entry name" value="QUIESCIN Q6-RELATED SULFHYDRYL OXIDASE"/>
    <property type="match status" value="1"/>
</dbReference>
<dbReference type="Gene3D" id="1.20.120.310">
    <property type="entry name" value="ERV/ALR sulfhydryl oxidase domain"/>
    <property type="match status" value="1"/>
</dbReference>
<evidence type="ECO:0000313" key="9">
    <source>
        <dbReference type="Proteomes" id="UP000887574"/>
    </source>
</evidence>
<dbReference type="GO" id="GO:0003756">
    <property type="term" value="F:protein disulfide isomerase activity"/>
    <property type="evidence" value="ECO:0007669"/>
    <property type="project" value="TreeGrafter"/>
</dbReference>
<keyword evidence="2 7" id="KW-0285">Flavoprotein</keyword>
<comment type="cofactor">
    <cofactor evidence="1 7">
        <name>FAD</name>
        <dbReference type="ChEBI" id="CHEBI:57692"/>
    </cofactor>
</comment>
<dbReference type="PANTHER" id="PTHR22897:SF8">
    <property type="entry name" value="SULFHYDRYL OXIDASE"/>
    <property type="match status" value="1"/>
</dbReference>
<evidence type="ECO:0000256" key="2">
    <source>
        <dbReference type="ARBA" id="ARBA00022630"/>
    </source>
</evidence>
<proteinExistence type="predicted"/>
<dbReference type="InterPro" id="IPR039798">
    <property type="entry name" value="Sulfhydryl_oxidase"/>
</dbReference>
<keyword evidence="6" id="KW-1015">Disulfide bond</keyword>
<dbReference type="AlphaFoldDB" id="A0A915EBI0"/>
<dbReference type="SUPFAM" id="SSF69000">
    <property type="entry name" value="FAD-dependent thiol oxidase"/>
    <property type="match status" value="1"/>
</dbReference>
<evidence type="ECO:0000256" key="4">
    <source>
        <dbReference type="ARBA" id="ARBA00022827"/>
    </source>
</evidence>
<keyword evidence="4 7" id="KW-0274">FAD</keyword>
<evidence type="ECO:0000313" key="10">
    <source>
        <dbReference type="WBParaSite" id="jg4906"/>
    </source>
</evidence>
<name>A0A915EBI0_9BILA</name>
<dbReference type="Pfam" id="PF04777">
    <property type="entry name" value="Evr1_Alr"/>
    <property type="match status" value="1"/>
</dbReference>
<comment type="catalytic activity">
    <reaction evidence="7">
        <text>2 R'C(R)SH + O2 = R'C(R)S-S(R)CR' + H2O2</text>
        <dbReference type="Rhea" id="RHEA:17357"/>
        <dbReference type="ChEBI" id="CHEBI:15379"/>
        <dbReference type="ChEBI" id="CHEBI:16240"/>
        <dbReference type="ChEBI" id="CHEBI:16520"/>
        <dbReference type="ChEBI" id="CHEBI:17412"/>
        <dbReference type="EC" id="1.8.3.2"/>
    </reaction>
</comment>
<organism evidence="9 10">
    <name type="scientific">Ditylenchus dipsaci</name>
    <dbReference type="NCBI Taxonomy" id="166011"/>
    <lineage>
        <taxon>Eukaryota</taxon>
        <taxon>Metazoa</taxon>
        <taxon>Ecdysozoa</taxon>
        <taxon>Nematoda</taxon>
        <taxon>Chromadorea</taxon>
        <taxon>Rhabditida</taxon>
        <taxon>Tylenchina</taxon>
        <taxon>Tylenchomorpha</taxon>
        <taxon>Sphaerularioidea</taxon>
        <taxon>Anguinidae</taxon>
        <taxon>Anguininae</taxon>
        <taxon>Ditylenchus</taxon>
    </lineage>
</organism>
<accession>A0A915EBI0</accession>
<dbReference type="InterPro" id="IPR017905">
    <property type="entry name" value="ERV/ALR_sulphydryl_oxidase"/>
</dbReference>
<evidence type="ECO:0000256" key="5">
    <source>
        <dbReference type="ARBA" id="ARBA00023002"/>
    </source>
</evidence>
<dbReference type="PROSITE" id="PS51324">
    <property type="entry name" value="ERV_ALR"/>
    <property type="match status" value="1"/>
</dbReference>
<evidence type="ECO:0000256" key="7">
    <source>
        <dbReference type="RuleBase" id="RU371123"/>
    </source>
</evidence>
<dbReference type="WBParaSite" id="jg4906">
    <property type="protein sequence ID" value="jg4906"/>
    <property type="gene ID" value="jg4906"/>
</dbReference>
<evidence type="ECO:0000259" key="8">
    <source>
        <dbReference type="PROSITE" id="PS51324"/>
    </source>
</evidence>
<feature type="domain" description="ERV/ALR sulfhydryl oxidase" evidence="8">
    <location>
        <begin position="1"/>
        <end position="46"/>
    </location>
</feature>
<dbReference type="EC" id="1.8.3.2" evidence="7"/>
<evidence type="ECO:0000256" key="3">
    <source>
        <dbReference type="ARBA" id="ARBA00022729"/>
    </source>
</evidence>
<keyword evidence="5 7" id="KW-0560">Oxidoreductase</keyword>
<dbReference type="InterPro" id="IPR036774">
    <property type="entry name" value="ERV/ALR_sulphydryl_oxid_sf"/>
</dbReference>
<dbReference type="GO" id="GO:0005615">
    <property type="term" value="C:extracellular space"/>
    <property type="evidence" value="ECO:0007669"/>
    <property type="project" value="TreeGrafter"/>
</dbReference>
<dbReference type="GO" id="GO:0006457">
    <property type="term" value="P:protein folding"/>
    <property type="evidence" value="ECO:0007669"/>
    <property type="project" value="TreeGrafter"/>
</dbReference>
<keyword evidence="3" id="KW-0732">Signal</keyword>
<evidence type="ECO:0000256" key="6">
    <source>
        <dbReference type="ARBA" id="ARBA00023157"/>
    </source>
</evidence>
<dbReference type="Proteomes" id="UP000887574">
    <property type="component" value="Unplaced"/>
</dbReference>
<dbReference type="GO" id="GO:0016971">
    <property type="term" value="F:flavin-dependent sulfhydryl oxidase activity"/>
    <property type="evidence" value="ECO:0007669"/>
    <property type="project" value="InterPro"/>
</dbReference>
<keyword evidence="9" id="KW-1185">Reference proteome</keyword>
<protein>
    <recommendedName>
        <fullName evidence="7">Sulfhydryl oxidase</fullName>
        <ecNumber evidence="7">1.8.3.2</ecNumber>
    </recommendedName>
</protein>
<reference evidence="10" key="1">
    <citation type="submission" date="2022-11" db="UniProtKB">
        <authorList>
            <consortium name="WormBaseParasite"/>
        </authorList>
    </citation>
    <scope>IDENTIFICATION</scope>
</reference>
<dbReference type="GO" id="GO:0000139">
    <property type="term" value="C:Golgi membrane"/>
    <property type="evidence" value="ECO:0007669"/>
    <property type="project" value="TreeGrafter"/>
</dbReference>